<dbReference type="AlphaFoldDB" id="A0AAN7JGN0"/>
<sequence>MGHDEDDGASETEQPPAVKTPTNVVEEGDEHSTGMVHHSESEASNYATEDEEDGDGVVKKINLGPQCTLKEHIEKDKDDESLRRWKEQLLGSVDLASVGETLEPEVKFLSLIILSPGRTEIVLAIPEDGKPKGLWFSLKEGSRYSLKFSFEVKNNIVSGLRYTNTVWKTGVKVDSSKEMVGTFSPQSEPYTHVMPEETTPSGMFARGSYSAKTKFLDDDNKCYLEINYTFDIKREWPADQ</sequence>
<name>A0AAN7JGN0_9MYRT</name>
<evidence type="ECO:0000313" key="5">
    <source>
        <dbReference type="EMBL" id="KAK4742477.1"/>
    </source>
</evidence>
<dbReference type="InterPro" id="IPR000406">
    <property type="entry name" value="Rho_GDI"/>
</dbReference>
<dbReference type="GO" id="GO:0007266">
    <property type="term" value="P:Rho protein signal transduction"/>
    <property type="evidence" value="ECO:0007669"/>
    <property type="project" value="InterPro"/>
</dbReference>
<gene>
    <name evidence="5" type="ORF">SAY87_000478</name>
</gene>
<dbReference type="InterPro" id="IPR024792">
    <property type="entry name" value="RhoGDI_dom_sf"/>
</dbReference>
<dbReference type="GO" id="GO:0005829">
    <property type="term" value="C:cytosol"/>
    <property type="evidence" value="ECO:0007669"/>
    <property type="project" value="TreeGrafter"/>
</dbReference>
<dbReference type="Pfam" id="PF02115">
    <property type="entry name" value="Rho_GDI"/>
    <property type="match status" value="1"/>
</dbReference>
<organism evidence="5 6">
    <name type="scientific">Trapa incisa</name>
    <dbReference type="NCBI Taxonomy" id="236973"/>
    <lineage>
        <taxon>Eukaryota</taxon>
        <taxon>Viridiplantae</taxon>
        <taxon>Streptophyta</taxon>
        <taxon>Embryophyta</taxon>
        <taxon>Tracheophyta</taxon>
        <taxon>Spermatophyta</taxon>
        <taxon>Magnoliopsida</taxon>
        <taxon>eudicotyledons</taxon>
        <taxon>Gunneridae</taxon>
        <taxon>Pentapetalae</taxon>
        <taxon>rosids</taxon>
        <taxon>malvids</taxon>
        <taxon>Myrtales</taxon>
        <taxon>Lythraceae</taxon>
        <taxon>Trapa</taxon>
    </lineage>
</organism>
<evidence type="ECO:0000256" key="3">
    <source>
        <dbReference type="ARBA" id="ARBA00022490"/>
    </source>
</evidence>
<dbReference type="PANTHER" id="PTHR10980">
    <property type="entry name" value="RHO GDP-DISSOCIATION INHIBITOR"/>
    <property type="match status" value="1"/>
</dbReference>
<dbReference type="GO" id="GO:0016020">
    <property type="term" value="C:membrane"/>
    <property type="evidence" value="ECO:0007669"/>
    <property type="project" value="TreeGrafter"/>
</dbReference>
<keyword evidence="6" id="KW-1185">Reference proteome</keyword>
<dbReference type="EMBL" id="JAXIOK010000023">
    <property type="protein sequence ID" value="KAK4742477.1"/>
    <property type="molecule type" value="Genomic_DNA"/>
</dbReference>
<dbReference type="SUPFAM" id="SSF81296">
    <property type="entry name" value="E set domains"/>
    <property type="match status" value="1"/>
</dbReference>
<feature type="compositionally biased region" description="Acidic residues" evidence="4">
    <location>
        <begin position="1"/>
        <end position="10"/>
    </location>
</feature>
<keyword evidence="3" id="KW-0963">Cytoplasm</keyword>
<dbReference type="GO" id="GO:0005094">
    <property type="term" value="F:Rho GDP-dissociation inhibitor activity"/>
    <property type="evidence" value="ECO:0007669"/>
    <property type="project" value="InterPro"/>
</dbReference>
<evidence type="ECO:0008006" key="7">
    <source>
        <dbReference type="Google" id="ProtNLM"/>
    </source>
</evidence>
<reference evidence="5 6" key="1">
    <citation type="journal article" date="2023" name="Hortic Res">
        <title>Pangenome of water caltrop reveals structural variations and asymmetric subgenome divergence after allopolyploidization.</title>
        <authorList>
            <person name="Zhang X."/>
            <person name="Chen Y."/>
            <person name="Wang L."/>
            <person name="Yuan Y."/>
            <person name="Fang M."/>
            <person name="Shi L."/>
            <person name="Lu R."/>
            <person name="Comes H.P."/>
            <person name="Ma Y."/>
            <person name="Chen Y."/>
            <person name="Huang G."/>
            <person name="Zhou Y."/>
            <person name="Zheng Z."/>
            <person name="Qiu Y."/>
        </authorList>
    </citation>
    <scope>NUCLEOTIDE SEQUENCE [LARGE SCALE GENOMIC DNA]</scope>
    <source>
        <tissue evidence="5">Roots</tissue>
    </source>
</reference>
<evidence type="ECO:0000313" key="6">
    <source>
        <dbReference type="Proteomes" id="UP001345219"/>
    </source>
</evidence>
<protein>
    <recommendedName>
        <fullName evidence="7">Rho GDP-dissociation inhibitor 1</fullName>
    </recommendedName>
</protein>
<dbReference type="PRINTS" id="PR00492">
    <property type="entry name" value="RHOGDI"/>
</dbReference>
<comment type="similarity">
    <text evidence="2">Belongs to the Rho GDI family.</text>
</comment>
<evidence type="ECO:0000256" key="2">
    <source>
        <dbReference type="ARBA" id="ARBA00009758"/>
    </source>
</evidence>
<comment type="subcellular location">
    <subcellularLocation>
        <location evidence="1">Cytoplasm</location>
    </subcellularLocation>
</comment>
<dbReference type="Gene3D" id="2.70.50.30">
    <property type="entry name" value="Coagulation Factor XIII, subunit A, domain 1"/>
    <property type="match status" value="1"/>
</dbReference>
<accession>A0AAN7JGN0</accession>
<proteinExistence type="inferred from homology"/>
<dbReference type="Proteomes" id="UP001345219">
    <property type="component" value="Chromosome 1"/>
</dbReference>
<comment type="caution">
    <text evidence="5">The sequence shown here is derived from an EMBL/GenBank/DDBJ whole genome shotgun (WGS) entry which is preliminary data.</text>
</comment>
<dbReference type="FunFam" id="2.70.50.30:FF:000002">
    <property type="entry name" value="Rho GDP-dissociation inhibitor 1"/>
    <property type="match status" value="1"/>
</dbReference>
<evidence type="ECO:0000256" key="1">
    <source>
        <dbReference type="ARBA" id="ARBA00004496"/>
    </source>
</evidence>
<dbReference type="PANTHER" id="PTHR10980:SF3">
    <property type="entry name" value="LD16419P"/>
    <property type="match status" value="1"/>
</dbReference>
<dbReference type="InterPro" id="IPR014756">
    <property type="entry name" value="Ig_E-set"/>
</dbReference>
<evidence type="ECO:0000256" key="4">
    <source>
        <dbReference type="SAM" id="MobiDB-lite"/>
    </source>
</evidence>
<feature type="region of interest" description="Disordered" evidence="4">
    <location>
        <begin position="1"/>
        <end position="59"/>
    </location>
</feature>